<name>A0A9P9BSK2_9PEZI</name>
<comment type="caution">
    <text evidence="5">The sequence shown here is derived from an EMBL/GenBank/DDBJ whole genome shotgun (WGS) entry which is preliminary data.</text>
</comment>
<keyword evidence="2" id="KW-0539">Nucleus</keyword>
<dbReference type="InterPro" id="IPR036864">
    <property type="entry name" value="Zn2-C6_fun-type_DNA-bd_sf"/>
</dbReference>
<dbReference type="OrthoDB" id="410267at2759"/>
<feature type="transmembrane region" description="Helical" evidence="3">
    <location>
        <begin position="501"/>
        <end position="521"/>
    </location>
</feature>
<evidence type="ECO:0000256" key="2">
    <source>
        <dbReference type="ARBA" id="ARBA00023242"/>
    </source>
</evidence>
<dbReference type="CDD" id="cd00067">
    <property type="entry name" value="GAL4"/>
    <property type="match status" value="1"/>
</dbReference>
<dbReference type="GO" id="GO:0005634">
    <property type="term" value="C:nucleus"/>
    <property type="evidence" value="ECO:0007669"/>
    <property type="project" value="UniProtKB-SubCell"/>
</dbReference>
<dbReference type="SUPFAM" id="SSF57701">
    <property type="entry name" value="Zn2/Cys6 DNA-binding domain"/>
    <property type="match status" value="1"/>
</dbReference>
<evidence type="ECO:0000313" key="5">
    <source>
        <dbReference type="EMBL" id="KAH7028931.1"/>
    </source>
</evidence>
<dbReference type="CDD" id="cd12148">
    <property type="entry name" value="fungal_TF_MHR"/>
    <property type="match status" value="1"/>
</dbReference>
<feature type="domain" description="Zn(2)-C6 fungal-type" evidence="4">
    <location>
        <begin position="14"/>
        <end position="45"/>
    </location>
</feature>
<evidence type="ECO:0000256" key="1">
    <source>
        <dbReference type="ARBA" id="ARBA00004123"/>
    </source>
</evidence>
<dbReference type="RefSeq" id="XP_046011219.1">
    <property type="nucleotide sequence ID" value="XM_046161012.1"/>
</dbReference>
<evidence type="ECO:0000259" key="4">
    <source>
        <dbReference type="PROSITE" id="PS50048"/>
    </source>
</evidence>
<dbReference type="Gene3D" id="4.10.240.10">
    <property type="entry name" value="Zn(2)-C6 fungal-type DNA-binding domain"/>
    <property type="match status" value="1"/>
</dbReference>
<dbReference type="PANTHER" id="PTHR31001">
    <property type="entry name" value="UNCHARACTERIZED TRANSCRIPTIONAL REGULATORY PROTEIN"/>
    <property type="match status" value="1"/>
</dbReference>
<dbReference type="InterPro" id="IPR001138">
    <property type="entry name" value="Zn2Cys6_DnaBD"/>
</dbReference>
<gene>
    <name evidence="5" type="ORF">B0I36DRAFT_384554</name>
</gene>
<dbReference type="InterPro" id="IPR050613">
    <property type="entry name" value="Sec_Metabolite_Reg"/>
</dbReference>
<evidence type="ECO:0000313" key="6">
    <source>
        <dbReference type="Proteomes" id="UP000756346"/>
    </source>
</evidence>
<evidence type="ECO:0000256" key="3">
    <source>
        <dbReference type="SAM" id="Phobius"/>
    </source>
</evidence>
<keyword evidence="3" id="KW-1133">Transmembrane helix</keyword>
<proteinExistence type="predicted"/>
<dbReference type="GeneID" id="70190558"/>
<dbReference type="GO" id="GO:0008270">
    <property type="term" value="F:zinc ion binding"/>
    <property type="evidence" value="ECO:0007669"/>
    <property type="project" value="InterPro"/>
</dbReference>
<dbReference type="GO" id="GO:0000981">
    <property type="term" value="F:DNA-binding transcription factor activity, RNA polymerase II-specific"/>
    <property type="evidence" value="ECO:0007669"/>
    <property type="project" value="InterPro"/>
</dbReference>
<dbReference type="EMBL" id="JAGTJQ010000006">
    <property type="protein sequence ID" value="KAH7028931.1"/>
    <property type="molecule type" value="Genomic_DNA"/>
</dbReference>
<sequence length="621" mass="68851">MADRRRTSQRPSRSCSACKRRKVKCDQRQPCGPCINHGVADRCKLETVELSTQWTKSRGELDFLLRLQSALLGSSAERARSDSLSLVEERLSLLRTGHPSRPAASTSAINVPTEAAGVGSFAYGERSSTPDDQHDDTLDTAIVLMRMGRGYSSADMATALTRNVPEATVAGWPDMLPSPIQAQQLVLFYLDHLSWHHHVLYSVEFAAQSGAFSSTQGTVSTQWLSLFFAVLGVSGGQLSEEYTTDNKNTKASAWNLPVEISQQLFNKEHLRDEAASWYGQAMALLVRADYMANHSIVAVQSVIISAMVAHPLGHGARHTIHLAACLRIAQCLGLAENKPSSTREEAEVCGRVWWQLLVQDYFLVPMAGSYMALLMPQLVDGLRPTTAVTQTAAAQLRHIQHIDALMRDLVTDLPQFLRPLRAHEEEDPSWPSWLRAARSALTVSAADKVIMIHRSHLVKSFQEDPSSSAPTYSLTRQTCVRAATTILREFLRVRNTNFVKLWVIPTFTVSAAVVIYLELLCRKKRGELNTMQGQTESEQYHHLRLLQDAISGLRELDYDENARRGVGMLEHLVDLLVLPSFEEHNDGKAKDEDTDQLAGGTRGASDEDLVAFLLDGVAWVS</sequence>
<keyword evidence="6" id="KW-1185">Reference proteome</keyword>
<dbReference type="PROSITE" id="PS00463">
    <property type="entry name" value="ZN2_CY6_FUNGAL_1"/>
    <property type="match status" value="1"/>
</dbReference>
<reference evidence="5" key="1">
    <citation type="journal article" date="2021" name="Nat. Commun.">
        <title>Genetic determinants of endophytism in the Arabidopsis root mycobiome.</title>
        <authorList>
            <person name="Mesny F."/>
            <person name="Miyauchi S."/>
            <person name="Thiergart T."/>
            <person name="Pickel B."/>
            <person name="Atanasova L."/>
            <person name="Karlsson M."/>
            <person name="Huettel B."/>
            <person name="Barry K.W."/>
            <person name="Haridas S."/>
            <person name="Chen C."/>
            <person name="Bauer D."/>
            <person name="Andreopoulos W."/>
            <person name="Pangilinan J."/>
            <person name="LaButti K."/>
            <person name="Riley R."/>
            <person name="Lipzen A."/>
            <person name="Clum A."/>
            <person name="Drula E."/>
            <person name="Henrissat B."/>
            <person name="Kohler A."/>
            <person name="Grigoriev I.V."/>
            <person name="Martin F.M."/>
            <person name="Hacquard S."/>
        </authorList>
    </citation>
    <scope>NUCLEOTIDE SEQUENCE</scope>
    <source>
        <strain evidence="5">MPI-CAGE-CH-0230</strain>
    </source>
</reference>
<organism evidence="5 6">
    <name type="scientific">Microdochium trichocladiopsis</name>
    <dbReference type="NCBI Taxonomy" id="1682393"/>
    <lineage>
        <taxon>Eukaryota</taxon>
        <taxon>Fungi</taxon>
        <taxon>Dikarya</taxon>
        <taxon>Ascomycota</taxon>
        <taxon>Pezizomycotina</taxon>
        <taxon>Sordariomycetes</taxon>
        <taxon>Xylariomycetidae</taxon>
        <taxon>Xylariales</taxon>
        <taxon>Microdochiaceae</taxon>
        <taxon>Microdochium</taxon>
    </lineage>
</organism>
<keyword evidence="3" id="KW-0472">Membrane</keyword>
<dbReference type="AlphaFoldDB" id="A0A9P9BSK2"/>
<keyword evidence="3" id="KW-0812">Transmembrane</keyword>
<dbReference type="PANTHER" id="PTHR31001:SF76">
    <property type="entry name" value="ZN(2)-C6 FUNGAL-TYPE DOMAIN-CONTAINING PROTEIN"/>
    <property type="match status" value="1"/>
</dbReference>
<comment type="subcellular location">
    <subcellularLocation>
        <location evidence="1">Nucleus</location>
    </subcellularLocation>
</comment>
<accession>A0A9P9BSK2</accession>
<dbReference type="SMART" id="SM00066">
    <property type="entry name" value="GAL4"/>
    <property type="match status" value="1"/>
</dbReference>
<dbReference type="PROSITE" id="PS50048">
    <property type="entry name" value="ZN2_CY6_FUNGAL_2"/>
    <property type="match status" value="1"/>
</dbReference>
<protein>
    <recommendedName>
        <fullName evidence="4">Zn(2)-C6 fungal-type domain-containing protein</fullName>
    </recommendedName>
</protein>
<dbReference type="Proteomes" id="UP000756346">
    <property type="component" value="Unassembled WGS sequence"/>
</dbReference>
<dbReference type="Pfam" id="PF00172">
    <property type="entry name" value="Zn_clus"/>
    <property type="match status" value="1"/>
</dbReference>